<proteinExistence type="predicted"/>
<dbReference type="Proteomes" id="UP000193642">
    <property type="component" value="Unassembled WGS sequence"/>
</dbReference>
<protein>
    <submittedName>
        <fullName evidence="2">Uncharacterized protein</fullName>
    </submittedName>
</protein>
<organism evidence="2 3">
    <name type="scientific">Rhizoclosmatium globosum</name>
    <dbReference type="NCBI Taxonomy" id="329046"/>
    <lineage>
        <taxon>Eukaryota</taxon>
        <taxon>Fungi</taxon>
        <taxon>Fungi incertae sedis</taxon>
        <taxon>Chytridiomycota</taxon>
        <taxon>Chytridiomycota incertae sedis</taxon>
        <taxon>Chytridiomycetes</taxon>
        <taxon>Chytridiales</taxon>
        <taxon>Chytriomycetaceae</taxon>
        <taxon>Rhizoclosmatium</taxon>
    </lineage>
</organism>
<gene>
    <name evidence="2" type="ORF">BCR33DRAFT_716654</name>
</gene>
<comment type="caution">
    <text evidence="2">The sequence shown here is derived from an EMBL/GenBank/DDBJ whole genome shotgun (WGS) entry which is preliminary data.</text>
</comment>
<evidence type="ECO:0000256" key="1">
    <source>
        <dbReference type="SAM" id="Phobius"/>
    </source>
</evidence>
<reference evidence="2 3" key="1">
    <citation type="submission" date="2016-07" db="EMBL/GenBank/DDBJ databases">
        <title>Pervasive Adenine N6-methylation of Active Genes in Fungi.</title>
        <authorList>
            <consortium name="DOE Joint Genome Institute"/>
            <person name="Mondo S.J."/>
            <person name="Dannebaum R.O."/>
            <person name="Kuo R.C."/>
            <person name="Labutti K."/>
            <person name="Haridas S."/>
            <person name="Kuo A."/>
            <person name="Salamov A."/>
            <person name="Ahrendt S.R."/>
            <person name="Lipzen A."/>
            <person name="Sullivan W."/>
            <person name="Andreopoulos W.B."/>
            <person name="Clum A."/>
            <person name="Lindquist E."/>
            <person name="Daum C."/>
            <person name="Ramamoorthy G.K."/>
            <person name="Gryganskyi A."/>
            <person name="Culley D."/>
            <person name="Magnuson J.K."/>
            <person name="James T.Y."/>
            <person name="O'Malley M.A."/>
            <person name="Stajich J.E."/>
            <person name="Spatafora J.W."/>
            <person name="Visel A."/>
            <person name="Grigoriev I.V."/>
        </authorList>
    </citation>
    <scope>NUCLEOTIDE SEQUENCE [LARGE SCALE GENOMIC DNA]</scope>
    <source>
        <strain evidence="2 3">JEL800</strain>
    </source>
</reference>
<keyword evidence="1" id="KW-1133">Transmembrane helix</keyword>
<keyword evidence="1" id="KW-0812">Transmembrane</keyword>
<accession>A0A1Y2CCA7</accession>
<evidence type="ECO:0000313" key="3">
    <source>
        <dbReference type="Proteomes" id="UP000193642"/>
    </source>
</evidence>
<feature type="transmembrane region" description="Helical" evidence="1">
    <location>
        <begin position="123"/>
        <end position="144"/>
    </location>
</feature>
<keyword evidence="1" id="KW-0472">Membrane</keyword>
<evidence type="ECO:0000313" key="2">
    <source>
        <dbReference type="EMBL" id="ORY44668.1"/>
    </source>
</evidence>
<name>A0A1Y2CCA7_9FUNG</name>
<sequence>MWHKQAKTDNLLALPELLLAANPPPKPHQRFKVLARHLRNSDTLHQALLRAQRSLVRDFASPFAQTQDFMPGFSVFDLESGLAKSAFTRRDFDQREAVHPILKRIDFKPKSDMFKRDFHAIKLLLLVVLLLPASIHGRALFVSYTPAKHYTVVFLALS</sequence>
<dbReference type="EMBL" id="MCGO01000021">
    <property type="protein sequence ID" value="ORY44668.1"/>
    <property type="molecule type" value="Genomic_DNA"/>
</dbReference>
<dbReference type="AlphaFoldDB" id="A0A1Y2CCA7"/>
<keyword evidence="3" id="KW-1185">Reference proteome</keyword>